<comment type="caution">
    <text evidence="1">The sequence shown here is derived from an EMBL/GenBank/DDBJ whole genome shotgun (WGS) entry which is preliminary data.</text>
</comment>
<keyword evidence="2" id="KW-1185">Reference proteome</keyword>
<reference evidence="1" key="1">
    <citation type="submission" date="2022-06" db="EMBL/GenBank/DDBJ databases">
        <title>Genome public.</title>
        <authorList>
            <person name="Sun Q."/>
        </authorList>
    </citation>
    <scope>NUCLEOTIDE SEQUENCE</scope>
    <source>
        <strain evidence="1">CWNU-1</strain>
    </source>
</reference>
<accession>A0ABT0UG97</accession>
<dbReference type="Proteomes" id="UP001431429">
    <property type="component" value="Unassembled WGS sequence"/>
</dbReference>
<proteinExistence type="predicted"/>
<evidence type="ECO:0000313" key="1">
    <source>
        <dbReference type="EMBL" id="MCM2387658.1"/>
    </source>
</evidence>
<dbReference type="EMBL" id="JAMQAW010000004">
    <property type="protein sequence ID" value="MCM2387658.1"/>
    <property type="molecule type" value="Genomic_DNA"/>
</dbReference>
<name>A0ABT0UG97_9ACTN</name>
<sequence>MVGLIRADTNPEVSLRTLSATRTITGLCDRCDGLVHPGALHLYSCPASGTRIQDPHRCADSSVYVGRVPEPLNGSSCPV</sequence>
<gene>
    <name evidence="1" type="ORF">NBG84_04930</name>
</gene>
<organism evidence="1 2">
    <name type="scientific">Streptomyces albipurpureus</name>
    <dbReference type="NCBI Taxonomy" id="2897419"/>
    <lineage>
        <taxon>Bacteria</taxon>
        <taxon>Bacillati</taxon>
        <taxon>Actinomycetota</taxon>
        <taxon>Actinomycetes</taxon>
        <taxon>Kitasatosporales</taxon>
        <taxon>Streptomycetaceae</taxon>
        <taxon>Streptomyces</taxon>
    </lineage>
</organism>
<evidence type="ECO:0000313" key="2">
    <source>
        <dbReference type="Proteomes" id="UP001431429"/>
    </source>
</evidence>
<protein>
    <submittedName>
        <fullName evidence="1">Uncharacterized protein</fullName>
    </submittedName>
</protein>